<evidence type="ECO:0000313" key="2">
    <source>
        <dbReference type="Proteomes" id="UP001056778"/>
    </source>
</evidence>
<dbReference type="EMBL" id="CM043017">
    <property type="protein sequence ID" value="KAI4465652.1"/>
    <property type="molecule type" value="Genomic_DNA"/>
</dbReference>
<proteinExistence type="predicted"/>
<organism evidence="1 2">
    <name type="scientific">Holotrichia oblita</name>
    <name type="common">Chafer beetle</name>
    <dbReference type="NCBI Taxonomy" id="644536"/>
    <lineage>
        <taxon>Eukaryota</taxon>
        <taxon>Metazoa</taxon>
        <taxon>Ecdysozoa</taxon>
        <taxon>Arthropoda</taxon>
        <taxon>Hexapoda</taxon>
        <taxon>Insecta</taxon>
        <taxon>Pterygota</taxon>
        <taxon>Neoptera</taxon>
        <taxon>Endopterygota</taxon>
        <taxon>Coleoptera</taxon>
        <taxon>Polyphaga</taxon>
        <taxon>Scarabaeiformia</taxon>
        <taxon>Scarabaeidae</taxon>
        <taxon>Melolonthinae</taxon>
        <taxon>Holotrichia</taxon>
    </lineage>
</organism>
<name>A0ACB9TFP2_HOLOL</name>
<keyword evidence="2" id="KW-1185">Reference proteome</keyword>
<gene>
    <name evidence="1" type="ORF">MML48_3g00010226</name>
</gene>
<comment type="caution">
    <text evidence="1">The sequence shown here is derived from an EMBL/GenBank/DDBJ whole genome shotgun (WGS) entry which is preliminary data.</text>
</comment>
<evidence type="ECO:0000313" key="1">
    <source>
        <dbReference type="EMBL" id="KAI4465652.1"/>
    </source>
</evidence>
<reference evidence="1" key="1">
    <citation type="submission" date="2022-04" db="EMBL/GenBank/DDBJ databases">
        <title>Chromosome-scale genome assembly of Holotrichia oblita Faldermann.</title>
        <authorList>
            <person name="Rongchong L."/>
        </authorList>
    </citation>
    <scope>NUCLEOTIDE SEQUENCE</scope>
    <source>
        <strain evidence="1">81SQS9</strain>
    </source>
</reference>
<protein>
    <submittedName>
        <fullName evidence="1">Uncharacterized protein</fullName>
    </submittedName>
</protein>
<accession>A0ACB9TFP2</accession>
<sequence length="412" mass="46892">MQPCSEKIVDITYVPLLPGVMDANLEVTTKELGIFLYHLYLEANNAEPETPLILERNIFMVDHETNAIDKDTTGFLTVTFEPSALGNIQSTLTLCSPTIGQYIYPLIGTCTYPTPQGPIVIQLGTSTTFTFKNPFEEEMEFQLKVQPEVFQIKSTVETVPAKKNMKIVVSTSNIKSDTVNNKPIPFTEYKGWNYELAEYLATDTGGIRHGSILINGQGVFKYLQHEAGVHRVQRIPSTEKSGRIHTSTASVLALPQPNDIEIKLDNKDLRVETKRASGAGGQHVNTTDSAVRITHLPTGVSVECQIDRSQLKNRELAMQRLRAKLYDLQLQKQEDEMLRRKKSQVKSNFRNEKIRTYNFSQDRITDHRLQNSNIHNLNYFMEGNEMLENLINKLHHKYKRDNLLNVLDEIIK</sequence>
<dbReference type="Proteomes" id="UP001056778">
    <property type="component" value="Chromosome 3"/>
</dbReference>